<dbReference type="KEGG" id="svp:Pan189_20500"/>
<name>A0A517R1A1_9PLAN</name>
<protein>
    <submittedName>
        <fullName evidence="2">Uncharacterized protein</fullName>
    </submittedName>
</protein>
<dbReference type="EMBL" id="CP036268">
    <property type="protein sequence ID" value="QDT37669.1"/>
    <property type="molecule type" value="Genomic_DNA"/>
</dbReference>
<organism evidence="2 3">
    <name type="scientific">Stratiformator vulcanicus</name>
    <dbReference type="NCBI Taxonomy" id="2527980"/>
    <lineage>
        <taxon>Bacteria</taxon>
        <taxon>Pseudomonadati</taxon>
        <taxon>Planctomycetota</taxon>
        <taxon>Planctomycetia</taxon>
        <taxon>Planctomycetales</taxon>
        <taxon>Planctomycetaceae</taxon>
        <taxon>Stratiformator</taxon>
    </lineage>
</organism>
<dbReference type="AlphaFoldDB" id="A0A517R1A1"/>
<evidence type="ECO:0000313" key="2">
    <source>
        <dbReference type="EMBL" id="QDT37669.1"/>
    </source>
</evidence>
<accession>A0A517R1A1</accession>
<keyword evidence="1" id="KW-1133">Transmembrane helix</keyword>
<feature type="transmembrane region" description="Helical" evidence="1">
    <location>
        <begin position="131"/>
        <end position="148"/>
    </location>
</feature>
<dbReference type="RefSeq" id="WP_145363763.1">
    <property type="nucleotide sequence ID" value="NZ_CP036268.1"/>
</dbReference>
<dbReference type="Proteomes" id="UP000317318">
    <property type="component" value="Chromosome"/>
</dbReference>
<keyword evidence="1" id="KW-0812">Transmembrane</keyword>
<feature type="transmembrane region" description="Helical" evidence="1">
    <location>
        <begin position="189"/>
        <end position="213"/>
    </location>
</feature>
<reference evidence="2 3" key="1">
    <citation type="submission" date="2019-02" db="EMBL/GenBank/DDBJ databases">
        <title>Deep-cultivation of Planctomycetes and their phenomic and genomic characterization uncovers novel biology.</title>
        <authorList>
            <person name="Wiegand S."/>
            <person name="Jogler M."/>
            <person name="Boedeker C."/>
            <person name="Pinto D."/>
            <person name="Vollmers J."/>
            <person name="Rivas-Marin E."/>
            <person name="Kohn T."/>
            <person name="Peeters S.H."/>
            <person name="Heuer A."/>
            <person name="Rast P."/>
            <person name="Oberbeckmann S."/>
            <person name="Bunk B."/>
            <person name="Jeske O."/>
            <person name="Meyerdierks A."/>
            <person name="Storesund J.E."/>
            <person name="Kallscheuer N."/>
            <person name="Luecker S."/>
            <person name="Lage O.M."/>
            <person name="Pohl T."/>
            <person name="Merkel B.J."/>
            <person name="Hornburger P."/>
            <person name="Mueller R.-W."/>
            <person name="Bruemmer F."/>
            <person name="Labrenz M."/>
            <person name="Spormann A.M."/>
            <person name="Op den Camp H."/>
            <person name="Overmann J."/>
            <person name="Amann R."/>
            <person name="Jetten M.S.M."/>
            <person name="Mascher T."/>
            <person name="Medema M.H."/>
            <person name="Devos D.P."/>
            <person name="Kaster A.-K."/>
            <person name="Ovreas L."/>
            <person name="Rohde M."/>
            <person name="Galperin M.Y."/>
            <person name="Jogler C."/>
        </authorList>
    </citation>
    <scope>NUCLEOTIDE SEQUENCE [LARGE SCALE GENOMIC DNA]</scope>
    <source>
        <strain evidence="2 3">Pan189</strain>
    </source>
</reference>
<evidence type="ECO:0000256" key="1">
    <source>
        <dbReference type="SAM" id="Phobius"/>
    </source>
</evidence>
<keyword evidence="3" id="KW-1185">Reference proteome</keyword>
<proteinExistence type="predicted"/>
<gene>
    <name evidence="2" type="ORF">Pan189_20500</name>
</gene>
<evidence type="ECO:0000313" key="3">
    <source>
        <dbReference type="Proteomes" id="UP000317318"/>
    </source>
</evidence>
<feature type="transmembrane region" description="Helical" evidence="1">
    <location>
        <begin position="86"/>
        <end position="110"/>
    </location>
</feature>
<keyword evidence="1" id="KW-0472">Membrane</keyword>
<sequence>MASDTRRDSAKVGVRMIALAVAIFWVCRGVCDLGDYVAERGTGAWNVSGIAPYPGGNTFTPSIYPTTYAFGSYDGSGWLPHSGNYWFSRAATCGLGILVSVVVWIAAPLLARLIITGQADSQPSPSGYRPTTVDLLTLAIACVGLWLLKESLGAMMLQIQFSMISGGTPMWTPYSTGVLTGPLTTGMKLTFSIVLILTSNLLARLTTSAWAGIATVMNLQSHSDSP</sequence>